<dbReference type="InterPro" id="IPR027417">
    <property type="entry name" value="P-loop_NTPase"/>
</dbReference>
<evidence type="ECO:0000313" key="15">
    <source>
        <dbReference type="Proteomes" id="UP000823921"/>
    </source>
</evidence>
<dbReference type="GO" id="GO:0043138">
    <property type="term" value="F:3'-5' DNA helicase activity"/>
    <property type="evidence" value="ECO:0007669"/>
    <property type="project" value="UniProtKB-EC"/>
</dbReference>
<reference evidence="14" key="2">
    <citation type="submission" date="2021-04" db="EMBL/GenBank/DDBJ databases">
        <authorList>
            <person name="Gilroy R."/>
        </authorList>
    </citation>
    <scope>NUCLEOTIDE SEQUENCE</scope>
    <source>
        <strain evidence="14">CHK192-8294</strain>
    </source>
</reference>
<evidence type="ECO:0000256" key="7">
    <source>
        <dbReference type="ARBA" id="ARBA00023235"/>
    </source>
</evidence>
<keyword evidence="2 11" id="KW-0547">Nucleotide-binding</keyword>
<sequence length="703" mass="79347">MTFDQFKKTYGLCLDKQQQAAVQTVDGPVLLLAVPGSGKTTVLVSRIGYLVLGLGVDPRRILTMTYTVSAARDMRRRFAALFGPELAEGLAFRTINGVCSSIIRRCEQLVDQKAFDLLEDTGRQAALIGEICRNLTQEYAPEATIKAIQTAITYVKNCLPGRADLNSVDIDGIDFPAVYKAYNQALRQRRLMDYDDQLGYAYQILRRYPQILQEWRGRYPYLCVDEAQDTSQIQHAIIRLLAGKQVQLFMVGDEDQSIYGFRAACPQALHSFENTYPGARVLLLEQNYRSTRQIVAAADRFIRLNTQRRPKTMHAAGGDGPALRQVEVYDRQRQYQYLAKVAQTCDQETAVLYRDNDSALPLMDLLERAGTPYRCRQVDSGFFTHRVVRDVTNLIRLAQNPWNGELFLDLYYKLGAGISRAAAQEAVNQSSPTGETLLEYLAGCSTLSPWSRKQCKALQTHMNNLLEERADRAVYRIVHFMGYGAYLEERGADTGKLPILEALGANEPTPAGLLNRLEELEEVVRRGSAHQDCPFILSTIHSSKGLEYDRVILMDVADGLLPKLPPTPKENETEEEINQREEERRLFYVGMTRARRELWVMRFRKPELASSFSSFLFPDPQFQKKKAPVRKSPDPAVLSARLAAAAKDYIPGARVRHARYGSGLLTTREGDRITVRFDDGTVKPFFLPTALGMGQFTLEGHRL</sequence>
<protein>
    <recommendedName>
        <fullName evidence="9">DNA 3'-5' helicase</fullName>
        <ecNumber evidence="9">5.6.2.4</ecNumber>
    </recommendedName>
</protein>
<organism evidence="14 15">
    <name type="scientific">Candidatus Flavonifractor intestinigallinarum</name>
    <dbReference type="NCBI Taxonomy" id="2838586"/>
    <lineage>
        <taxon>Bacteria</taxon>
        <taxon>Bacillati</taxon>
        <taxon>Bacillota</taxon>
        <taxon>Clostridia</taxon>
        <taxon>Eubacteriales</taxon>
        <taxon>Oscillospiraceae</taxon>
        <taxon>Flavonifractor</taxon>
    </lineage>
</organism>
<dbReference type="CDD" id="cd17932">
    <property type="entry name" value="DEXQc_UvrD"/>
    <property type="match status" value="1"/>
</dbReference>
<comment type="caution">
    <text evidence="14">The sequence shown here is derived from an EMBL/GenBank/DDBJ whole genome shotgun (WGS) entry which is preliminary data.</text>
</comment>
<dbReference type="InterPro" id="IPR014016">
    <property type="entry name" value="UvrD-like_ATP-bd"/>
</dbReference>
<dbReference type="AlphaFoldDB" id="A0A9D2MLS8"/>
<dbReference type="GO" id="GO:0016787">
    <property type="term" value="F:hydrolase activity"/>
    <property type="evidence" value="ECO:0007669"/>
    <property type="project" value="UniProtKB-UniRule"/>
</dbReference>
<dbReference type="PANTHER" id="PTHR11070:SF2">
    <property type="entry name" value="ATP-DEPENDENT DNA HELICASE SRS2"/>
    <property type="match status" value="1"/>
</dbReference>
<evidence type="ECO:0000256" key="3">
    <source>
        <dbReference type="ARBA" id="ARBA00022801"/>
    </source>
</evidence>
<dbReference type="Proteomes" id="UP000823921">
    <property type="component" value="Unassembled WGS sequence"/>
</dbReference>
<keyword evidence="5 11" id="KW-0067">ATP-binding</keyword>
<dbReference type="Gene3D" id="3.40.50.300">
    <property type="entry name" value="P-loop containing nucleotide triphosphate hydrolases"/>
    <property type="match status" value="2"/>
</dbReference>
<gene>
    <name evidence="14" type="ORF">H9712_05995</name>
</gene>
<proteinExistence type="inferred from homology"/>
<feature type="domain" description="UvrD-like helicase ATP-binding" evidence="12">
    <location>
        <begin position="12"/>
        <end position="291"/>
    </location>
</feature>
<keyword evidence="3 11" id="KW-0378">Hydrolase</keyword>
<accession>A0A9D2MLS8</accession>
<keyword evidence="4 11" id="KW-0347">Helicase</keyword>
<evidence type="ECO:0000256" key="6">
    <source>
        <dbReference type="ARBA" id="ARBA00023125"/>
    </source>
</evidence>
<keyword evidence="7" id="KW-0413">Isomerase</keyword>
<evidence type="ECO:0000256" key="8">
    <source>
        <dbReference type="ARBA" id="ARBA00034617"/>
    </source>
</evidence>
<keyword evidence="6" id="KW-0238">DNA-binding</keyword>
<comment type="similarity">
    <text evidence="1">Belongs to the helicase family. UvrD subfamily.</text>
</comment>
<dbReference type="InterPro" id="IPR013986">
    <property type="entry name" value="DExx_box_DNA_helicase_dom_sf"/>
</dbReference>
<dbReference type="GO" id="GO:0000725">
    <property type="term" value="P:recombinational repair"/>
    <property type="evidence" value="ECO:0007669"/>
    <property type="project" value="TreeGrafter"/>
</dbReference>
<comment type="catalytic activity">
    <reaction evidence="10">
        <text>ATP + H2O = ADP + phosphate + H(+)</text>
        <dbReference type="Rhea" id="RHEA:13065"/>
        <dbReference type="ChEBI" id="CHEBI:15377"/>
        <dbReference type="ChEBI" id="CHEBI:15378"/>
        <dbReference type="ChEBI" id="CHEBI:30616"/>
        <dbReference type="ChEBI" id="CHEBI:43474"/>
        <dbReference type="ChEBI" id="CHEBI:456216"/>
        <dbReference type="EC" id="5.6.2.4"/>
    </reaction>
</comment>
<dbReference type="PROSITE" id="PS51217">
    <property type="entry name" value="UVRD_HELICASE_CTER"/>
    <property type="match status" value="1"/>
</dbReference>
<dbReference type="GO" id="GO:0005524">
    <property type="term" value="F:ATP binding"/>
    <property type="evidence" value="ECO:0007669"/>
    <property type="project" value="UniProtKB-UniRule"/>
</dbReference>
<evidence type="ECO:0000256" key="1">
    <source>
        <dbReference type="ARBA" id="ARBA00009922"/>
    </source>
</evidence>
<dbReference type="Pfam" id="PF00580">
    <property type="entry name" value="UvrD-helicase"/>
    <property type="match status" value="1"/>
</dbReference>
<evidence type="ECO:0000259" key="12">
    <source>
        <dbReference type="PROSITE" id="PS51198"/>
    </source>
</evidence>
<feature type="binding site" evidence="11">
    <location>
        <begin position="33"/>
        <end position="40"/>
    </location>
    <ligand>
        <name>ATP</name>
        <dbReference type="ChEBI" id="CHEBI:30616"/>
    </ligand>
</feature>
<dbReference type="Gene3D" id="1.10.486.10">
    <property type="entry name" value="PCRA, domain 4"/>
    <property type="match status" value="1"/>
</dbReference>
<reference evidence="14" key="1">
    <citation type="journal article" date="2021" name="PeerJ">
        <title>Extensive microbial diversity within the chicken gut microbiome revealed by metagenomics and culture.</title>
        <authorList>
            <person name="Gilroy R."/>
            <person name="Ravi A."/>
            <person name="Getino M."/>
            <person name="Pursley I."/>
            <person name="Horton D.L."/>
            <person name="Alikhan N.F."/>
            <person name="Baker D."/>
            <person name="Gharbi K."/>
            <person name="Hall N."/>
            <person name="Watson M."/>
            <person name="Adriaenssens E.M."/>
            <person name="Foster-Nyarko E."/>
            <person name="Jarju S."/>
            <person name="Secka A."/>
            <person name="Antonio M."/>
            <person name="Oren A."/>
            <person name="Chaudhuri R.R."/>
            <person name="La Ragione R."/>
            <person name="Hildebrand F."/>
            <person name="Pallen M.J."/>
        </authorList>
    </citation>
    <scope>NUCLEOTIDE SEQUENCE</scope>
    <source>
        <strain evidence="14">CHK192-8294</strain>
    </source>
</reference>
<name>A0A9D2MLS8_9FIRM</name>
<evidence type="ECO:0000256" key="2">
    <source>
        <dbReference type="ARBA" id="ARBA00022741"/>
    </source>
</evidence>
<evidence type="ECO:0000256" key="11">
    <source>
        <dbReference type="PROSITE-ProRule" id="PRU00560"/>
    </source>
</evidence>
<evidence type="ECO:0000256" key="10">
    <source>
        <dbReference type="ARBA" id="ARBA00048988"/>
    </source>
</evidence>
<dbReference type="EMBL" id="DWXO01000059">
    <property type="protein sequence ID" value="HJB80517.1"/>
    <property type="molecule type" value="Genomic_DNA"/>
</dbReference>
<dbReference type="GO" id="GO:0003677">
    <property type="term" value="F:DNA binding"/>
    <property type="evidence" value="ECO:0007669"/>
    <property type="project" value="UniProtKB-KW"/>
</dbReference>
<comment type="catalytic activity">
    <reaction evidence="8">
        <text>Couples ATP hydrolysis with the unwinding of duplex DNA by translocating in the 3'-5' direction.</text>
        <dbReference type="EC" id="5.6.2.4"/>
    </reaction>
</comment>
<dbReference type="InterPro" id="IPR000212">
    <property type="entry name" value="DNA_helicase_UvrD/REP"/>
</dbReference>
<dbReference type="PANTHER" id="PTHR11070">
    <property type="entry name" value="UVRD / RECB / PCRA DNA HELICASE FAMILY MEMBER"/>
    <property type="match status" value="1"/>
</dbReference>
<evidence type="ECO:0000259" key="13">
    <source>
        <dbReference type="PROSITE" id="PS51217"/>
    </source>
</evidence>
<dbReference type="SUPFAM" id="SSF52540">
    <property type="entry name" value="P-loop containing nucleoside triphosphate hydrolases"/>
    <property type="match status" value="1"/>
</dbReference>
<dbReference type="Pfam" id="PF13361">
    <property type="entry name" value="UvrD_C"/>
    <property type="match status" value="2"/>
</dbReference>
<dbReference type="EC" id="5.6.2.4" evidence="9"/>
<evidence type="ECO:0000256" key="4">
    <source>
        <dbReference type="ARBA" id="ARBA00022806"/>
    </source>
</evidence>
<dbReference type="InterPro" id="IPR014017">
    <property type="entry name" value="DNA_helicase_UvrD-like_C"/>
</dbReference>
<dbReference type="PROSITE" id="PS51198">
    <property type="entry name" value="UVRD_HELICASE_ATP_BIND"/>
    <property type="match status" value="1"/>
</dbReference>
<evidence type="ECO:0000313" key="14">
    <source>
        <dbReference type="EMBL" id="HJB80517.1"/>
    </source>
</evidence>
<dbReference type="Gene3D" id="1.10.10.160">
    <property type="match status" value="1"/>
</dbReference>
<feature type="domain" description="UvrD-like helicase C-terminal" evidence="13">
    <location>
        <begin position="292"/>
        <end position="545"/>
    </location>
</feature>
<evidence type="ECO:0000256" key="5">
    <source>
        <dbReference type="ARBA" id="ARBA00022840"/>
    </source>
</evidence>
<evidence type="ECO:0000256" key="9">
    <source>
        <dbReference type="ARBA" id="ARBA00034808"/>
    </source>
</evidence>